<dbReference type="PROSITE" id="PS50968">
    <property type="entry name" value="BIOTINYL_LIPOYL"/>
    <property type="match status" value="1"/>
</dbReference>
<comment type="cofactor">
    <cofactor evidence="3">
        <name>(R)-lipoate</name>
        <dbReference type="ChEBI" id="CHEBI:83088"/>
    </cofactor>
    <text evidence="3">Binds 1 lipoyl cofactor covalently.</text>
</comment>
<dbReference type="InterPro" id="IPR000089">
    <property type="entry name" value="Biotin_lipoyl"/>
</dbReference>
<evidence type="ECO:0000256" key="1">
    <source>
        <dbReference type="ARBA" id="ARBA00009249"/>
    </source>
</evidence>
<evidence type="ECO:0000313" key="7">
    <source>
        <dbReference type="Proteomes" id="UP000190027"/>
    </source>
</evidence>
<comment type="similarity">
    <text evidence="1 3">Belongs to the GcvH family.</text>
</comment>
<evidence type="ECO:0000256" key="3">
    <source>
        <dbReference type="HAMAP-Rule" id="MF_00272"/>
    </source>
</evidence>
<dbReference type="Gene3D" id="2.40.50.100">
    <property type="match status" value="1"/>
</dbReference>
<dbReference type="GO" id="GO:0019464">
    <property type="term" value="P:glycine decarboxylation via glycine cleavage system"/>
    <property type="evidence" value="ECO:0007669"/>
    <property type="project" value="UniProtKB-UniRule"/>
</dbReference>
<dbReference type="CDD" id="cd06848">
    <property type="entry name" value="GCS_H"/>
    <property type="match status" value="1"/>
</dbReference>
<dbReference type="HAMAP" id="MF_00272">
    <property type="entry name" value="GcvH"/>
    <property type="match status" value="1"/>
</dbReference>
<dbReference type="EMBL" id="FUYC01000002">
    <property type="protein sequence ID" value="SKA75077.1"/>
    <property type="molecule type" value="Genomic_DNA"/>
</dbReference>
<gene>
    <name evidence="3" type="primary">gcvH</name>
    <name evidence="6" type="ORF">SAMN02745704_00825</name>
</gene>
<protein>
    <recommendedName>
        <fullName evidence="3">Glycine cleavage system H protein</fullName>
    </recommendedName>
</protein>
<dbReference type="NCBIfam" id="TIGR00527">
    <property type="entry name" value="gcvH"/>
    <property type="match status" value="1"/>
</dbReference>
<dbReference type="Proteomes" id="UP000190027">
    <property type="component" value="Unassembled WGS sequence"/>
</dbReference>
<dbReference type="SUPFAM" id="SSF51230">
    <property type="entry name" value="Single hybrid motif"/>
    <property type="match status" value="1"/>
</dbReference>
<name>A0A1T4WD05_9BACT</name>
<feature type="domain" description="Lipoyl-binding" evidence="5">
    <location>
        <begin position="21"/>
        <end position="103"/>
    </location>
</feature>
<dbReference type="PANTHER" id="PTHR11715">
    <property type="entry name" value="GLYCINE CLEAVAGE SYSTEM H PROTEIN"/>
    <property type="match status" value="1"/>
</dbReference>
<dbReference type="InterPro" id="IPR033753">
    <property type="entry name" value="GCV_H/Fam206"/>
</dbReference>
<comment type="function">
    <text evidence="3">The glycine cleavage system catalyzes the degradation of glycine. The H protein shuttles the methylamine group of glycine from the P protein to the T protein.</text>
</comment>
<keyword evidence="7" id="KW-1185">Reference proteome</keyword>
<feature type="modified residue" description="N6-lipoyllysine" evidence="3 4">
    <location>
        <position position="62"/>
    </location>
</feature>
<reference evidence="6 7" key="1">
    <citation type="submission" date="2017-02" db="EMBL/GenBank/DDBJ databases">
        <authorList>
            <person name="Peterson S.W."/>
        </authorList>
    </citation>
    <scope>NUCLEOTIDE SEQUENCE [LARGE SCALE GENOMIC DNA]</scope>
    <source>
        <strain evidence="6 7">DSM 16080</strain>
    </source>
</reference>
<dbReference type="GO" id="GO:0009249">
    <property type="term" value="P:protein lipoylation"/>
    <property type="evidence" value="ECO:0007669"/>
    <property type="project" value="TreeGrafter"/>
</dbReference>
<dbReference type="STRING" id="1121449.SAMN02745704_00825"/>
<sequence>MNPQELLYAKSHEWVKVDGDTATVGITDFAQQQLGDITFVELPDVGDTFDQGDEFGSVESVKAASELYSPICGEIVAVNDALEDAPEKVNEDPLGEGWLLKLKVAQAPEGLLDYAAYQALVESEEH</sequence>
<dbReference type="PANTHER" id="PTHR11715:SF3">
    <property type="entry name" value="GLYCINE CLEAVAGE SYSTEM H PROTEIN-RELATED"/>
    <property type="match status" value="1"/>
</dbReference>
<dbReference type="InterPro" id="IPR002930">
    <property type="entry name" value="GCV_H"/>
</dbReference>
<dbReference type="NCBIfam" id="NF002270">
    <property type="entry name" value="PRK01202.1"/>
    <property type="match status" value="1"/>
</dbReference>
<dbReference type="OrthoDB" id="9796712at2"/>
<dbReference type="Pfam" id="PF01597">
    <property type="entry name" value="GCV_H"/>
    <property type="match status" value="1"/>
</dbReference>
<proteinExistence type="inferred from homology"/>
<dbReference type="AlphaFoldDB" id="A0A1T4WD05"/>
<evidence type="ECO:0000256" key="2">
    <source>
        <dbReference type="ARBA" id="ARBA00022823"/>
    </source>
</evidence>
<evidence type="ECO:0000313" key="6">
    <source>
        <dbReference type="EMBL" id="SKA75077.1"/>
    </source>
</evidence>
<dbReference type="InterPro" id="IPR011053">
    <property type="entry name" value="Single_hybrid_motif"/>
</dbReference>
<dbReference type="InterPro" id="IPR017453">
    <property type="entry name" value="GCV_H_sub"/>
</dbReference>
<dbReference type="GO" id="GO:0005829">
    <property type="term" value="C:cytosol"/>
    <property type="evidence" value="ECO:0007669"/>
    <property type="project" value="TreeGrafter"/>
</dbReference>
<dbReference type="GO" id="GO:0005960">
    <property type="term" value="C:glycine cleavage complex"/>
    <property type="evidence" value="ECO:0007669"/>
    <property type="project" value="InterPro"/>
</dbReference>
<dbReference type="PROSITE" id="PS00189">
    <property type="entry name" value="LIPOYL"/>
    <property type="match status" value="1"/>
</dbReference>
<dbReference type="InterPro" id="IPR003016">
    <property type="entry name" value="2-oxoA_DH_lipoyl-BS"/>
</dbReference>
<accession>A0A1T4WD05</accession>
<organism evidence="6 7">
    <name type="scientific">Paucidesulfovibrio gracilis DSM 16080</name>
    <dbReference type="NCBI Taxonomy" id="1121449"/>
    <lineage>
        <taxon>Bacteria</taxon>
        <taxon>Pseudomonadati</taxon>
        <taxon>Thermodesulfobacteriota</taxon>
        <taxon>Desulfovibrionia</taxon>
        <taxon>Desulfovibrionales</taxon>
        <taxon>Desulfovibrionaceae</taxon>
        <taxon>Paucidesulfovibrio</taxon>
    </lineage>
</organism>
<comment type="subunit">
    <text evidence="3">The glycine cleavage system is composed of four proteins: P, T, L and H.</text>
</comment>
<evidence type="ECO:0000259" key="5">
    <source>
        <dbReference type="PROSITE" id="PS50968"/>
    </source>
</evidence>
<evidence type="ECO:0000256" key="4">
    <source>
        <dbReference type="PIRSR" id="PIRSR617453-50"/>
    </source>
</evidence>
<keyword evidence="2 3" id="KW-0450">Lipoyl</keyword>